<sequence length="54" mass="6215">RVCSLRGLCPRGTATEPGPQRQNIQSHLDLRGRTFRVCLLLPEYELVEEFFRGV</sequence>
<dbReference type="EMBL" id="LXQA010332483">
    <property type="protein sequence ID" value="MCI44568.1"/>
    <property type="molecule type" value="Genomic_DNA"/>
</dbReference>
<dbReference type="AlphaFoldDB" id="A0A392S6W0"/>
<feature type="non-terminal residue" evidence="1">
    <location>
        <position position="1"/>
    </location>
</feature>
<dbReference type="Proteomes" id="UP000265520">
    <property type="component" value="Unassembled WGS sequence"/>
</dbReference>
<reference evidence="1 2" key="1">
    <citation type="journal article" date="2018" name="Front. Plant Sci.">
        <title>Red Clover (Trifolium pratense) and Zigzag Clover (T. medium) - A Picture of Genomic Similarities and Differences.</title>
        <authorList>
            <person name="Dluhosova J."/>
            <person name="Istvanek J."/>
            <person name="Nedelnik J."/>
            <person name="Repkova J."/>
        </authorList>
    </citation>
    <scope>NUCLEOTIDE SEQUENCE [LARGE SCALE GENOMIC DNA]</scope>
    <source>
        <strain evidence="2">cv. 10/8</strain>
        <tissue evidence="1">Leaf</tissue>
    </source>
</reference>
<comment type="caution">
    <text evidence="1">The sequence shown here is derived from an EMBL/GenBank/DDBJ whole genome shotgun (WGS) entry which is preliminary data.</text>
</comment>
<proteinExistence type="predicted"/>
<organism evidence="1 2">
    <name type="scientific">Trifolium medium</name>
    <dbReference type="NCBI Taxonomy" id="97028"/>
    <lineage>
        <taxon>Eukaryota</taxon>
        <taxon>Viridiplantae</taxon>
        <taxon>Streptophyta</taxon>
        <taxon>Embryophyta</taxon>
        <taxon>Tracheophyta</taxon>
        <taxon>Spermatophyta</taxon>
        <taxon>Magnoliopsida</taxon>
        <taxon>eudicotyledons</taxon>
        <taxon>Gunneridae</taxon>
        <taxon>Pentapetalae</taxon>
        <taxon>rosids</taxon>
        <taxon>fabids</taxon>
        <taxon>Fabales</taxon>
        <taxon>Fabaceae</taxon>
        <taxon>Papilionoideae</taxon>
        <taxon>50 kb inversion clade</taxon>
        <taxon>NPAAA clade</taxon>
        <taxon>Hologalegina</taxon>
        <taxon>IRL clade</taxon>
        <taxon>Trifolieae</taxon>
        <taxon>Trifolium</taxon>
    </lineage>
</organism>
<accession>A0A392S6W0</accession>
<evidence type="ECO:0000313" key="1">
    <source>
        <dbReference type="EMBL" id="MCI44568.1"/>
    </source>
</evidence>
<evidence type="ECO:0000313" key="2">
    <source>
        <dbReference type="Proteomes" id="UP000265520"/>
    </source>
</evidence>
<protein>
    <submittedName>
        <fullName evidence="1">Uncharacterized protein</fullName>
    </submittedName>
</protein>
<keyword evidence="2" id="KW-1185">Reference proteome</keyword>
<name>A0A392S6W0_9FABA</name>